<keyword evidence="1" id="KW-1133">Transmembrane helix</keyword>
<keyword evidence="1" id="KW-0812">Transmembrane</keyword>
<sequence>MLYLNNTLALFVGDKFFGQLGVVPKQIMLLVVVNAILPFMKLAAAKIVHPKMKFRLKDLLT</sequence>
<feature type="transmembrane region" description="Helical" evidence="1">
    <location>
        <begin position="27"/>
        <end position="48"/>
    </location>
</feature>
<protein>
    <submittedName>
        <fullName evidence="2">Uncharacterized protein</fullName>
    </submittedName>
</protein>
<evidence type="ECO:0000313" key="2">
    <source>
        <dbReference type="EMBL" id="PIP60177.1"/>
    </source>
</evidence>
<dbReference type="AlphaFoldDB" id="A0A2H0BR66"/>
<dbReference type="EMBL" id="PCSZ01000078">
    <property type="protein sequence ID" value="PIP60177.1"/>
    <property type="molecule type" value="Genomic_DNA"/>
</dbReference>
<name>A0A2H0BR66_9BACT</name>
<keyword evidence="1" id="KW-0472">Membrane</keyword>
<evidence type="ECO:0000313" key="3">
    <source>
        <dbReference type="Proteomes" id="UP000231581"/>
    </source>
</evidence>
<evidence type="ECO:0000256" key="1">
    <source>
        <dbReference type="SAM" id="Phobius"/>
    </source>
</evidence>
<gene>
    <name evidence="2" type="ORF">COX00_04610</name>
</gene>
<comment type="caution">
    <text evidence="2">The sequence shown here is derived from an EMBL/GenBank/DDBJ whole genome shotgun (WGS) entry which is preliminary data.</text>
</comment>
<accession>A0A2H0BR66</accession>
<dbReference type="Proteomes" id="UP000231581">
    <property type="component" value="Unassembled WGS sequence"/>
</dbReference>
<proteinExistence type="predicted"/>
<organism evidence="2 3">
    <name type="scientific">Candidatus Uhrbacteria bacterium CG22_combo_CG10-13_8_21_14_all_47_17</name>
    <dbReference type="NCBI Taxonomy" id="1975041"/>
    <lineage>
        <taxon>Bacteria</taxon>
        <taxon>Candidatus Uhriibacteriota</taxon>
    </lineage>
</organism>
<reference evidence="2 3" key="1">
    <citation type="submission" date="2017-09" db="EMBL/GenBank/DDBJ databases">
        <title>Depth-based differentiation of microbial function through sediment-hosted aquifers and enrichment of novel symbionts in the deep terrestrial subsurface.</title>
        <authorList>
            <person name="Probst A.J."/>
            <person name="Ladd B."/>
            <person name="Jarett J.K."/>
            <person name="Geller-Mcgrath D.E."/>
            <person name="Sieber C.M."/>
            <person name="Emerson J.B."/>
            <person name="Anantharaman K."/>
            <person name="Thomas B.C."/>
            <person name="Malmstrom R."/>
            <person name="Stieglmeier M."/>
            <person name="Klingl A."/>
            <person name="Woyke T."/>
            <person name="Ryan C.M."/>
            <person name="Banfield J.F."/>
        </authorList>
    </citation>
    <scope>NUCLEOTIDE SEQUENCE [LARGE SCALE GENOMIC DNA]</scope>
    <source>
        <strain evidence="2">CG22_combo_CG10-13_8_21_14_all_47_17</strain>
    </source>
</reference>